<protein>
    <submittedName>
        <fullName evidence="1">Uncharacterized protein</fullName>
    </submittedName>
</protein>
<dbReference type="AlphaFoldDB" id="X0U7Q7"/>
<dbReference type="EMBL" id="BARS01023884">
    <property type="protein sequence ID" value="GAG01575.1"/>
    <property type="molecule type" value="Genomic_DNA"/>
</dbReference>
<proteinExistence type="predicted"/>
<gene>
    <name evidence="1" type="ORF">S01H1_37993</name>
</gene>
<accession>X0U7Q7</accession>
<name>X0U7Q7_9ZZZZ</name>
<sequence>MWRAPFYIANYISSSFNNIIKWGKSFQVSFLTWGQTNNSSTTDLLYNFNTIPYTNDLLYDFNTPLSKESNESDWGQFVIIDL</sequence>
<evidence type="ECO:0000313" key="1">
    <source>
        <dbReference type="EMBL" id="GAG01575.1"/>
    </source>
</evidence>
<reference evidence="1" key="1">
    <citation type="journal article" date="2014" name="Front. Microbiol.">
        <title>High frequency of phylogenetically diverse reductive dehalogenase-homologous genes in deep subseafloor sedimentary metagenomes.</title>
        <authorList>
            <person name="Kawai M."/>
            <person name="Futagami T."/>
            <person name="Toyoda A."/>
            <person name="Takaki Y."/>
            <person name="Nishi S."/>
            <person name="Hori S."/>
            <person name="Arai W."/>
            <person name="Tsubouchi T."/>
            <person name="Morono Y."/>
            <person name="Uchiyama I."/>
            <person name="Ito T."/>
            <person name="Fujiyama A."/>
            <person name="Inagaki F."/>
            <person name="Takami H."/>
        </authorList>
    </citation>
    <scope>NUCLEOTIDE SEQUENCE</scope>
    <source>
        <strain evidence="1">Expedition CK06-06</strain>
    </source>
</reference>
<organism evidence="1">
    <name type="scientific">marine sediment metagenome</name>
    <dbReference type="NCBI Taxonomy" id="412755"/>
    <lineage>
        <taxon>unclassified sequences</taxon>
        <taxon>metagenomes</taxon>
        <taxon>ecological metagenomes</taxon>
    </lineage>
</organism>
<comment type="caution">
    <text evidence="1">The sequence shown here is derived from an EMBL/GenBank/DDBJ whole genome shotgun (WGS) entry which is preliminary data.</text>
</comment>